<dbReference type="InterPro" id="IPR009057">
    <property type="entry name" value="Homeodomain-like_sf"/>
</dbReference>
<dbReference type="PANTHER" id="PTHR43479:SF11">
    <property type="entry name" value="ACREF_ENVCD OPERON REPRESSOR-RELATED"/>
    <property type="match status" value="1"/>
</dbReference>
<dbReference type="EMBL" id="JALAAR010000001">
    <property type="protein sequence ID" value="MEH8015779.1"/>
    <property type="molecule type" value="Genomic_DNA"/>
</dbReference>
<evidence type="ECO:0000256" key="2">
    <source>
        <dbReference type="PROSITE-ProRule" id="PRU00335"/>
    </source>
</evidence>
<proteinExistence type="predicted"/>
<comment type="caution">
    <text evidence="4">The sequence shown here is derived from an EMBL/GenBank/DDBJ whole genome shotgun (WGS) entry which is preliminary data.</text>
</comment>
<accession>A0ABU8C1I1</accession>
<dbReference type="InterPro" id="IPR050624">
    <property type="entry name" value="HTH-type_Tx_Regulator"/>
</dbReference>
<dbReference type="Proteomes" id="UP001375382">
    <property type="component" value="Unassembled WGS sequence"/>
</dbReference>
<dbReference type="InterPro" id="IPR001647">
    <property type="entry name" value="HTH_TetR"/>
</dbReference>
<evidence type="ECO:0000259" key="3">
    <source>
        <dbReference type="PROSITE" id="PS50977"/>
    </source>
</evidence>
<dbReference type="RefSeq" id="WP_335734199.1">
    <property type="nucleotide sequence ID" value="NZ_JALAAR010000001.1"/>
</dbReference>
<dbReference type="PRINTS" id="PR00455">
    <property type="entry name" value="HTHTETR"/>
</dbReference>
<reference evidence="4 5" key="1">
    <citation type="journal article" date="2023" name="Ecotoxicol. Environ. Saf.">
        <title>Mercury remediation potential of mercury-resistant strain Rheinheimera metallidurans sp. nov. isolated from a municipal waste dumping site.</title>
        <authorList>
            <person name="Yadav V."/>
            <person name="Manjhi A."/>
            <person name="Vadakedath N."/>
        </authorList>
    </citation>
    <scope>NUCLEOTIDE SEQUENCE [LARGE SCALE GENOMIC DNA]</scope>
    <source>
        <strain evidence="4 5">E-49</strain>
    </source>
</reference>
<organism evidence="4 5">
    <name type="scientific">Rheinheimera muenzenbergensis</name>
    <dbReference type="NCBI Taxonomy" id="1193628"/>
    <lineage>
        <taxon>Bacteria</taxon>
        <taxon>Pseudomonadati</taxon>
        <taxon>Pseudomonadota</taxon>
        <taxon>Gammaproteobacteria</taxon>
        <taxon>Chromatiales</taxon>
        <taxon>Chromatiaceae</taxon>
        <taxon>Rheinheimera</taxon>
    </lineage>
</organism>
<dbReference type="PANTHER" id="PTHR43479">
    <property type="entry name" value="ACREF/ENVCD OPERON REPRESSOR-RELATED"/>
    <property type="match status" value="1"/>
</dbReference>
<dbReference type="InterPro" id="IPR049513">
    <property type="entry name" value="TetR_C_40"/>
</dbReference>
<dbReference type="Gene3D" id="1.10.357.10">
    <property type="entry name" value="Tetracycline Repressor, domain 2"/>
    <property type="match status" value="1"/>
</dbReference>
<evidence type="ECO:0000256" key="1">
    <source>
        <dbReference type="ARBA" id="ARBA00023125"/>
    </source>
</evidence>
<dbReference type="SUPFAM" id="SSF46689">
    <property type="entry name" value="Homeodomain-like"/>
    <property type="match status" value="1"/>
</dbReference>
<gene>
    <name evidence="4" type="ORF">MN202_00915</name>
</gene>
<feature type="DNA-binding region" description="H-T-H motif" evidence="2">
    <location>
        <begin position="45"/>
        <end position="64"/>
    </location>
</feature>
<dbReference type="Pfam" id="PF00440">
    <property type="entry name" value="TetR_N"/>
    <property type="match status" value="1"/>
</dbReference>
<keyword evidence="1 2" id="KW-0238">DNA-binding</keyword>
<evidence type="ECO:0000313" key="4">
    <source>
        <dbReference type="EMBL" id="MEH8015779.1"/>
    </source>
</evidence>
<protein>
    <submittedName>
        <fullName evidence="4">TetR/AcrR family transcriptional regulator</fullName>
    </submittedName>
</protein>
<dbReference type="PROSITE" id="PS50977">
    <property type="entry name" value="HTH_TETR_2"/>
    <property type="match status" value="1"/>
</dbReference>
<evidence type="ECO:0000313" key="5">
    <source>
        <dbReference type="Proteomes" id="UP001375382"/>
    </source>
</evidence>
<name>A0ABU8C1I1_9GAMM</name>
<dbReference type="Pfam" id="PF21306">
    <property type="entry name" value="TetR_C_40"/>
    <property type="match status" value="1"/>
</dbReference>
<sequence>MTNKISAEPVNHRTRVGMQRRERTRRKILEAALRVFARKGTDAAMIDDFIAEAGIARGTFYNHFRTTSELLQATVGWLSHDFVESITNDISGISDPLLRLATGIRIWLAKAEQDRPWAAFVARVDFIRELPFEPLRRDLSAGQQSGLFHFPDERVAFDLIAGTLIMAMHSYVQDKVPTDYTQHIVHIVLQGLGVDSLQIETALSHPLPAIQYPPLSLSC</sequence>
<feature type="domain" description="HTH tetR-type" evidence="3">
    <location>
        <begin position="22"/>
        <end position="82"/>
    </location>
</feature>
<keyword evidence="5" id="KW-1185">Reference proteome</keyword>